<dbReference type="Proteomes" id="UP000244336">
    <property type="component" value="Chromosome 9"/>
</dbReference>
<sequence>MCLAARESHARVLFLLLRLTAALGVVPQHVNMVREQDNFGREHFNPGQIQEDGA</sequence>
<proteinExistence type="predicted"/>
<dbReference type="Gramene" id="PUZ39303">
    <property type="protein sequence ID" value="PUZ39303"/>
    <property type="gene ID" value="GQ55_9G281500"/>
</dbReference>
<keyword evidence="1" id="KW-0732">Signal</keyword>
<gene>
    <name evidence="2" type="ORF">GQ55_9G281500</name>
</gene>
<protein>
    <submittedName>
        <fullName evidence="2">Uncharacterized protein</fullName>
    </submittedName>
</protein>
<feature type="chain" id="PRO_5015575402" evidence="1">
    <location>
        <begin position="25"/>
        <end position="54"/>
    </location>
</feature>
<keyword evidence="3" id="KW-1185">Reference proteome</keyword>
<reference evidence="2 3" key="1">
    <citation type="submission" date="2018-04" db="EMBL/GenBank/DDBJ databases">
        <title>WGS assembly of Panicum hallii var. hallii HAL2.</title>
        <authorList>
            <person name="Lovell J."/>
            <person name="Jenkins J."/>
            <person name="Lowry D."/>
            <person name="Mamidi S."/>
            <person name="Sreedasyam A."/>
            <person name="Weng X."/>
            <person name="Barry K."/>
            <person name="Bonette J."/>
            <person name="Campitelli B."/>
            <person name="Daum C."/>
            <person name="Gordon S."/>
            <person name="Gould B."/>
            <person name="Lipzen A."/>
            <person name="MacQueen A."/>
            <person name="Palacio-Mejia J."/>
            <person name="Plott C."/>
            <person name="Shakirov E."/>
            <person name="Shu S."/>
            <person name="Yoshinaga Y."/>
            <person name="Zane M."/>
            <person name="Rokhsar D."/>
            <person name="Grimwood J."/>
            <person name="Schmutz J."/>
            <person name="Juenger T."/>
        </authorList>
    </citation>
    <scope>NUCLEOTIDE SEQUENCE [LARGE SCALE GENOMIC DNA]</scope>
    <source>
        <strain evidence="3">cv. HAL2</strain>
    </source>
</reference>
<accession>A0A2T7C7U6</accession>
<dbReference type="EMBL" id="CM009757">
    <property type="protein sequence ID" value="PUZ39303.1"/>
    <property type="molecule type" value="Genomic_DNA"/>
</dbReference>
<organism evidence="2 3">
    <name type="scientific">Panicum hallii var. hallii</name>
    <dbReference type="NCBI Taxonomy" id="1504633"/>
    <lineage>
        <taxon>Eukaryota</taxon>
        <taxon>Viridiplantae</taxon>
        <taxon>Streptophyta</taxon>
        <taxon>Embryophyta</taxon>
        <taxon>Tracheophyta</taxon>
        <taxon>Spermatophyta</taxon>
        <taxon>Magnoliopsida</taxon>
        <taxon>Liliopsida</taxon>
        <taxon>Poales</taxon>
        <taxon>Poaceae</taxon>
        <taxon>PACMAD clade</taxon>
        <taxon>Panicoideae</taxon>
        <taxon>Panicodae</taxon>
        <taxon>Paniceae</taxon>
        <taxon>Panicinae</taxon>
        <taxon>Panicum</taxon>
        <taxon>Panicum sect. Panicum</taxon>
    </lineage>
</organism>
<feature type="signal peptide" evidence="1">
    <location>
        <begin position="1"/>
        <end position="24"/>
    </location>
</feature>
<evidence type="ECO:0000313" key="3">
    <source>
        <dbReference type="Proteomes" id="UP000244336"/>
    </source>
</evidence>
<evidence type="ECO:0000256" key="1">
    <source>
        <dbReference type="SAM" id="SignalP"/>
    </source>
</evidence>
<evidence type="ECO:0000313" key="2">
    <source>
        <dbReference type="EMBL" id="PUZ39303.1"/>
    </source>
</evidence>
<dbReference type="AlphaFoldDB" id="A0A2T7C7U6"/>
<name>A0A2T7C7U6_9POAL</name>